<reference evidence="1 2" key="1">
    <citation type="submission" date="2016-03" db="EMBL/GenBank/DDBJ databases">
        <title>Deep-sea bacteria in the southern Pacific.</title>
        <authorList>
            <person name="Tang K."/>
        </authorList>
    </citation>
    <scope>NUCLEOTIDE SEQUENCE [LARGE SCALE GENOMIC DNA]</scope>
    <source>
        <strain evidence="1 2">JLT2016</strain>
    </source>
</reference>
<dbReference type="EMBL" id="CP014796">
    <property type="protein sequence ID" value="APX24056.1"/>
    <property type="molecule type" value="Genomic_DNA"/>
</dbReference>
<protein>
    <submittedName>
        <fullName evidence="1">Uncharacterized protein</fullName>
    </submittedName>
</protein>
<dbReference type="STRING" id="1229727.Ga0080559_TMP3260"/>
<keyword evidence="2" id="KW-1185">Reference proteome</keyword>
<name>A0A1U7D7K4_9RHOB</name>
<organism evidence="1 2">
    <name type="scientific">Salipiger profundus</name>
    <dbReference type="NCBI Taxonomy" id="1229727"/>
    <lineage>
        <taxon>Bacteria</taxon>
        <taxon>Pseudomonadati</taxon>
        <taxon>Pseudomonadota</taxon>
        <taxon>Alphaproteobacteria</taxon>
        <taxon>Rhodobacterales</taxon>
        <taxon>Roseobacteraceae</taxon>
        <taxon>Salipiger</taxon>
    </lineage>
</organism>
<dbReference type="AlphaFoldDB" id="A0A1U7D7K4"/>
<gene>
    <name evidence="1" type="ORF">Ga0080559_TMP3260</name>
</gene>
<dbReference type="KEGG" id="tpro:Ga0080559_TMP3260"/>
<accession>A0A1U7D7K4</accession>
<proteinExistence type="predicted"/>
<dbReference type="Proteomes" id="UP000186559">
    <property type="component" value="Chromosome"/>
</dbReference>
<evidence type="ECO:0000313" key="1">
    <source>
        <dbReference type="EMBL" id="APX24056.1"/>
    </source>
</evidence>
<evidence type="ECO:0000313" key="2">
    <source>
        <dbReference type="Proteomes" id="UP000186559"/>
    </source>
</evidence>
<sequence>MNHPAHHATSAELRALEELLLNSGHVALGYDSPQFEPVFRIYGDAIARLKEEPRDAVEARLREYLETKGASWRFWVHPADLPPAPV</sequence>